<keyword evidence="3" id="KW-1185">Reference proteome</keyword>
<feature type="compositionally biased region" description="Acidic residues" evidence="1">
    <location>
        <begin position="24"/>
        <end position="35"/>
    </location>
</feature>
<evidence type="ECO:0000313" key="3">
    <source>
        <dbReference type="Proteomes" id="UP000004217"/>
    </source>
</evidence>
<comment type="caution">
    <text evidence="2">The sequence shown here is derived from an EMBL/GenBank/DDBJ whole genome shotgun (WGS) entry which is preliminary data.</text>
</comment>
<dbReference type="PATRIC" id="fig|700597.3.peg.6944"/>
<proteinExistence type="predicted"/>
<organism evidence="2 3">
    <name type="scientific">Streptomyces zinciresistens K42</name>
    <dbReference type="NCBI Taxonomy" id="700597"/>
    <lineage>
        <taxon>Bacteria</taxon>
        <taxon>Bacillati</taxon>
        <taxon>Actinomycetota</taxon>
        <taxon>Actinomycetes</taxon>
        <taxon>Kitasatosporales</taxon>
        <taxon>Streptomycetaceae</taxon>
        <taxon>Streptomyces</taxon>
    </lineage>
</organism>
<reference evidence="2 3" key="1">
    <citation type="submission" date="2011-08" db="EMBL/GenBank/DDBJ databases">
        <authorList>
            <person name="Lin Y."/>
            <person name="Hao X."/>
            <person name="Johnstone L."/>
            <person name="Miller S.J."/>
            <person name="Wei G."/>
            <person name="Rensing C."/>
        </authorList>
    </citation>
    <scope>NUCLEOTIDE SEQUENCE [LARGE SCALE GENOMIC DNA]</scope>
    <source>
        <strain evidence="2 3">K42</strain>
    </source>
</reference>
<accession>G2GNM7</accession>
<protein>
    <submittedName>
        <fullName evidence="2">Uncharacterized protein</fullName>
    </submittedName>
</protein>
<feature type="compositionally biased region" description="Basic residues" evidence="1">
    <location>
        <begin position="1"/>
        <end position="18"/>
    </location>
</feature>
<evidence type="ECO:0000256" key="1">
    <source>
        <dbReference type="SAM" id="MobiDB-lite"/>
    </source>
</evidence>
<sequence length="54" mass="5749">MHSPHRRRVPASTRRRSRARSDGASDDGSDPDPDAYAESPVPLSPPGTPRGPAT</sequence>
<dbReference type="AlphaFoldDB" id="G2GNM7"/>
<evidence type="ECO:0000313" key="2">
    <source>
        <dbReference type="EMBL" id="EGX54887.1"/>
    </source>
</evidence>
<dbReference type="Proteomes" id="UP000004217">
    <property type="component" value="Unassembled WGS sequence"/>
</dbReference>
<feature type="compositionally biased region" description="Pro residues" evidence="1">
    <location>
        <begin position="42"/>
        <end position="54"/>
    </location>
</feature>
<dbReference type="EMBL" id="AGBF01000304">
    <property type="protein sequence ID" value="EGX54887.1"/>
    <property type="molecule type" value="Genomic_DNA"/>
</dbReference>
<gene>
    <name evidence="2" type="ORF">SZN_35662</name>
</gene>
<feature type="region of interest" description="Disordered" evidence="1">
    <location>
        <begin position="1"/>
        <end position="54"/>
    </location>
</feature>
<name>G2GNM7_9ACTN</name>